<reference evidence="3" key="1">
    <citation type="journal article" date="2014" name="Int. J. Syst. Evol. Microbiol.">
        <title>Complete genome sequence of Corynebacterium casei LMG S-19264T (=DSM 44701T), isolated from a smear-ripened cheese.</title>
        <authorList>
            <consortium name="US DOE Joint Genome Institute (JGI-PGF)"/>
            <person name="Walter F."/>
            <person name="Albersmeier A."/>
            <person name="Kalinowski J."/>
            <person name="Ruckert C."/>
        </authorList>
    </citation>
    <scope>NUCLEOTIDE SEQUENCE</scope>
    <source>
        <strain evidence="3">CGMCC 1.15343</strain>
    </source>
</reference>
<evidence type="ECO:0000259" key="2">
    <source>
        <dbReference type="Pfam" id="PF26566"/>
    </source>
</evidence>
<keyword evidence="4" id="KW-1185">Reference proteome</keyword>
<keyword evidence="1" id="KW-0472">Membrane</keyword>
<feature type="transmembrane region" description="Helical" evidence="1">
    <location>
        <begin position="173"/>
        <end position="193"/>
    </location>
</feature>
<name>A0A916U3L1_9SPHI</name>
<evidence type="ECO:0000256" key="1">
    <source>
        <dbReference type="SAM" id="Phobius"/>
    </source>
</evidence>
<comment type="caution">
    <text evidence="3">The sequence shown here is derived from an EMBL/GenBank/DDBJ whole genome shotgun (WGS) entry which is preliminary data.</text>
</comment>
<dbReference type="Pfam" id="PF26566">
    <property type="entry name" value="PH_40"/>
    <property type="match status" value="1"/>
</dbReference>
<organism evidence="3 4">
    <name type="scientific">Pedobacter quisquiliarum</name>
    <dbReference type="NCBI Taxonomy" id="1834438"/>
    <lineage>
        <taxon>Bacteria</taxon>
        <taxon>Pseudomonadati</taxon>
        <taxon>Bacteroidota</taxon>
        <taxon>Sphingobacteriia</taxon>
        <taxon>Sphingobacteriales</taxon>
        <taxon>Sphingobacteriaceae</taxon>
        <taxon>Pedobacter</taxon>
    </lineage>
</organism>
<keyword evidence="1" id="KW-0812">Transmembrane</keyword>
<keyword evidence="1" id="KW-1133">Transmembrane helix</keyword>
<dbReference type="RefSeq" id="WP_188625722.1">
    <property type="nucleotide sequence ID" value="NZ_BMIL01000003.1"/>
</dbReference>
<accession>A0A916U3L1</accession>
<dbReference type="EMBL" id="BMIL01000003">
    <property type="protein sequence ID" value="GGC58018.1"/>
    <property type="molecule type" value="Genomic_DNA"/>
</dbReference>
<evidence type="ECO:0000313" key="3">
    <source>
        <dbReference type="EMBL" id="GGC58018.1"/>
    </source>
</evidence>
<dbReference type="Proteomes" id="UP000651668">
    <property type="component" value="Unassembled WGS sequence"/>
</dbReference>
<feature type="domain" description="PH" evidence="2">
    <location>
        <begin position="132"/>
        <end position="275"/>
    </location>
</feature>
<feature type="transmembrane region" description="Helical" evidence="1">
    <location>
        <begin position="149"/>
        <end position="167"/>
    </location>
</feature>
<gene>
    <name evidence="3" type="ORF">GCM10011387_09650</name>
</gene>
<protein>
    <recommendedName>
        <fullName evidence="2">PH domain-containing protein</fullName>
    </recommendedName>
</protein>
<reference evidence="3" key="2">
    <citation type="submission" date="2020-09" db="EMBL/GenBank/DDBJ databases">
        <authorList>
            <person name="Sun Q."/>
            <person name="Zhou Y."/>
        </authorList>
    </citation>
    <scope>NUCLEOTIDE SEQUENCE</scope>
    <source>
        <strain evidence="3">CGMCC 1.15343</strain>
    </source>
</reference>
<evidence type="ECO:0000313" key="4">
    <source>
        <dbReference type="Proteomes" id="UP000651668"/>
    </source>
</evidence>
<sequence>MALLISKVQNRNCEKGEFHEIAERNLEDTISLLLNFPWEQERHLANVELTCPSVTVEHPGGTFLKVGPYFSGKFSLYYLAGNKHVYSKPASTLAEAAECISSFFRQEGILNDFSKYGFVFRPSAHFLTNPFVYKLGGPSTEHFFKNARLVLLIGLFFAGLMFFMPMTVSSFTFLVILLVLTVLSYSPLIYLYFNYKHFDKDKCLQLSRGSDSFTLQQGDDTTVYQKSHIELITITGRRSRRNPWANCRVFNVSFKNGDEVQFTSLLIPEVHFRNKFPDHTVENVWKFLPAV</sequence>
<dbReference type="AlphaFoldDB" id="A0A916U3L1"/>
<dbReference type="InterPro" id="IPR058916">
    <property type="entry name" value="PH_40"/>
</dbReference>
<proteinExistence type="predicted"/>